<reference evidence="1" key="1">
    <citation type="submission" date="2025-08" db="UniProtKB">
        <authorList>
            <consortium name="RefSeq"/>
        </authorList>
    </citation>
    <scope>IDENTIFICATION</scope>
    <source>
        <tissue evidence="1">Whole insect</tissue>
    </source>
</reference>
<dbReference type="RefSeq" id="XP_028145750.1">
    <property type="nucleotide sequence ID" value="XM_028289949.1"/>
</dbReference>
<dbReference type="InParanoid" id="A0A6P7GPR0"/>
<evidence type="ECO:0000313" key="1">
    <source>
        <dbReference type="RefSeq" id="XP_028145750.1"/>
    </source>
</evidence>
<proteinExistence type="predicted"/>
<organism evidence="1">
    <name type="scientific">Diabrotica virgifera virgifera</name>
    <name type="common">western corn rootworm</name>
    <dbReference type="NCBI Taxonomy" id="50390"/>
    <lineage>
        <taxon>Eukaryota</taxon>
        <taxon>Metazoa</taxon>
        <taxon>Ecdysozoa</taxon>
        <taxon>Arthropoda</taxon>
        <taxon>Hexapoda</taxon>
        <taxon>Insecta</taxon>
        <taxon>Pterygota</taxon>
        <taxon>Neoptera</taxon>
        <taxon>Endopterygota</taxon>
        <taxon>Coleoptera</taxon>
        <taxon>Polyphaga</taxon>
        <taxon>Cucujiformia</taxon>
        <taxon>Chrysomeloidea</taxon>
        <taxon>Chrysomelidae</taxon>
        <taxon>Galerucinae</taxon>
        <taxon>Diabroticina</taxon>
        <taxon>Diabroticites</taxon>
        <taxon>Diabrotica</taxon>
    </lineage>
</organism>
<gene>
    <name evidence="1" type="primary">LOC114339318</name>
</gene>
<accession>A0A6P7GPR0</accession>
<name>A0A6P7GPR0_DIAVI</name>
<protein>
    <submittedName>
        <fullName evidence="1">Uncharacterized protein LOC114339318</fullName>
    </submittedName>
</protein>
<dbReference type="AlphaFoldDB" id="A0A6P7GPR0"/>
<sequence>MSLTSYMRHINSIHQEDGLPCLEYDELPEYLQLLIKDMLDIKQQFWNVLRTNIVRGNLAVHFTRLYTAVEIEIRMIKTEIKQARQNVLQLQYVERDQEDRFVKYIHFLLAKNCEYMNMYMATRDIGYIQKIGVNDWPIQRLIKALAERTLYCETLAMEDGEEFTEFMDTFGNLAVDPVDRS</sequence>